<dbReference type="AlphaFoldDB" id="A0A8X7SFH3"/>
<reference evidence="1 2" key="1">
    <citation type="submission" date="2020-02" db="EMBL/GenBank/DDBJ databases">
        <authorList>
            <person name="Ma Q."/>
            <person name="Huang Y."/>
            <person name="Song X."/>
            <person name="Pei D."/>
        </authorList>
    </citation>
    <scope>NUCLEOTIDE SEQUENCE [LARGE SCALE GENOMIC DNA]</scope>
    <source>
        <strain evidence="1">Sxm20200214</strain>
        <tissue evidence="1">Leaf</tissue>
    </source>
</reference>
<comment type="caution">
    <text evidence="1">The sequence shown here is derived from an EMBL/GenBank/DDBJ whole genome shotgun (WGS) entry which is preliminary data.</text>
</comment>
<protein>
    <submittedName>
        <fullName evidence="1">Uncharacterized protein</fullName>
    </submittedName>
</protein>
<dbReference type="Proteomes" id="UP000886595">
    <property type="component" value="Unassembled WGS sequence"/>
</dbReference>
<accession>A0A8X7SFH3</accession>
<organism evidence="1 2">
    <name type="scientific">Brassica carinata</name>
    <name type="common">Ethiopian mustard</name>
    <name type="synonym">Abyssinian cabbage</name>
    <dbReference type="NCBI Taxonomy" id="52824"/>
    <lineage>
        <taxon>Eukaryota</taxon>
        <taxon>Viridiplantae</taxon>
        <taxon>Streptophyta</taxon>
        <taxon>Embryophyta</taxon>
        <taxon>Tracheophyta</taxon>
        <taxon>Spermatophyta</taxon>
        <taxon>Magnoliopsida</taxon>
        <taxon>eudicotyledons</taxon>
        <taxon>Gunneridae</taxon>
        <taxon>Pentapetalae</taxon>
        <taxon>rosids</taxon>
        <taxon>malvids</taxon>
        <taxon>Brassicales</taxon>
        <taxon>Brassicaceae</taxon>
        <taxon>Brassiceae</taxon>
        <taxon>Brassica</taxon>
    </lineage>
</organism>
<name>A0A8X7SFH3_BRACI</name>
<sequence>MPSMATCSETSHIVETRFCLRERERERESFKLLIFLNNEVQKPSTVDPFNASVQVSEFQSPSRFAALGDLDMPLDEPPTFGLTRDGRETRPPLKFQNLEWKTAKGRRKHGCRGSGNTR</sequence>
<dbReference type="EMBL" id="JAAMPC010000007">
    <property type="protein sequence ID" value="KAG2305347.1"/>
    <property type="molecule type" value="Genomic_DNA"/>
</dbReference>
<evidence type="ECO:0000313" key="2">
    <source>
        <dbReference type="Proteomes" id="UP000886595"/>
    </source>
</evidence>
<evidence type="ECO:0000313" key="1">
    <source>
        <dbReference type="EMBL" id="KAG2305347.1"/>
    </source>
</evidence>
<dbReference type="OrthoDB" id="1078159at2759"/>
<gene>
    <name evidence="1" type="ORF">Bca52824_033998</name>
</gene>
<keyword evidence="2" id="KW-1185">Reference proteome</keyword>
<proteinExistence type="predicted"/>